<evidence type="ECO:0000256" key="1">
    <source>
        <dbReference type="SAM" id="MobiDB-lite"/>
    </source>
</evidence>
<evidence type="ECO:0000313" key="4">
    <source>
        <dbReference type="EMBL" id="CDR39437.1"/>
    </source>
</evidence>
<keyword evidence="3" id="KW-0732">Signal</keyword>
<name>A0A061AXK8_CYBFA</name>
<organism evidence="4">
    <name type="scientific">Cyberlindnera fabianii</name>
    <name type="common">Yeast</name>
    <name type="synonym">Hansenula fabianii</name>
    <dbReference type="NCBI Taxonomy" id="36022"/>
    <lineage>
        <taxon>Eukaryota</taxon>
        <taxon>Fungi</taxon>
        <taxon>Dikarya</taxon>
        <taxon>Ascomycota</taxon>
        <taxon>Saccharomycotina</taxon>
        <taxon>Saccharomycetes</taxon>
        <taxon>Phaffomycetales</taxon>
        <taxon>Phaffomycetaceae</taxon>
        <taxon>Cyberlindnera</taxon>
    </lineage>
</organism>
<proteinExistence type="predicted"/>
<reference evidence="4" key="1">
    <citation type="journal article" date="2014" name="Genome Announc.">
        <title>Genome sequence of the yeast Cyberlindnera fabianii (Hansenula fabianii).</title>
        <authorList>
            <person name="Freel K.C."/>
            <person name="Sarilar V."/>
            <person name="Neuveglise C."/>
            <person name="Devillers H."/>
            <person name="Friedrich A."/>
            <person name="Schacherer J."/>
        </authorList>
    </citation>
    <scope>NUCLEOTIDE SEQUENCE</scope>
    <source>
        <strain evidence="4">YJS4271</strain>
    </source>
</reference>
<dbReference type="VEuPathDB" id="FungiDB:BON22_4466"/>
<feature type="region of interest" description="Disordered" evidence="1">
    <location>
        <begin position="25"/>
        <end position="85"/>
    </location>
</feature>
<feature type="chain" id="PRO_5001598943" evidence="3">
    <location>
        <begin position="22"/>
        <end position="417"/>
    </location>
</feature>
<gene>
    <name evidence="4" type="ORF">CYFA0S_03e0345g</name>
</gene>
<feature type="transmembrane region" description="Helical" evidence="2">
    <location>
        <begin position="140"/>
        <end position="160"/>
    </location>
</feature>
<feature type="transmembrane region" description="Helical" evidence="2">
    <location>
        <begin position="291"/>
        <end position="316"/>
    </location>
</feature>
<sequence length="417" mass="46744">MLPTQSHFLLVALVVMSEAPSYPNFADPLQDSSTEPSPPLARLDPQDPVPVLPVPLRPPSYHSDDSSATNVGEEPTPEYFSEQEEHLTAPAPTYTRVRKNDEECILGGYNEYIEEYPVIRQRNHPSSRRRRVLASDEPSWYNAGILIVYTLFIALAVYFISTSITILNISCVSKRLSSPYILELNNVHANLSSFDLPQRRLNMTKINFAATEHIGIPDYIRFGLSEYCTDDDPHYESAKCHNYRDLNGNLGTIPYIYSRLIHEATGRNVKPSSITLPRLADLNSAISHRLLAGWMVVMFMVLHAIAVPGIVIIATATKDFVFVLKCQAVYSLASYPFAWAGLYHLNRCIFLVQNSFLKSYSTYGITVKGGDDFINFCISYIVIDGAIIMVGALSCFYQMLYKTTSCAMTENHASHSN</sequence>
<evidence type="ECO:0000256" key="2">
    <source>
        <dbReference type="SAM" id="Phobius"/>
    </source>
</evidence>
<feature type="transmembrane region" description="Helical" evidence="2">
    <location>
        <begin position="328"/>
        <end position="352"/>
    </location>
</feature>
<dbReference type="EMBL" id="LK052888">
    <property type="protein sequence ID" value="CDR39437.1"/>
    <property type="molecule type" value="Genomic_DNA"/>
</dbReference>
<protein>
    <submittedName>
        <fullName evidence="4">CYFA0S03e0345g1_1</fullName>
    </submittedName>
</protein>
<feature type="signal peptide" evidence="3">
    <location>
        <begin position="1"/>
        <end position="21"/>
    </location>
</feature>
<keyword evidence="2" id="KW-0812">Transmembrane</keyword>
<keyword evidence="2" id="KW-1133">Transmembrane helix</keyword>
<dbReference type="AlphaFoldDB" id="A0A061AXK8"/>
<evidence type="ECO:0000256" key="3">
    <source>
        <dbReference type="SAM" id="SignalP"/>
    </source>
</evidence>
<feature type="compositionally biased region" description="Pro residues" evidence="1">
    <location>
        <begin position="47"/>
        <end position="58"/>
    </location>
</feature>
<accession>A0A061AXK8</accession>
<keyword evidence="2" id="KW-0472">Membrane</keyword>
<feature type="transmembrane region" description="Helical" evidence="2">
    <location>
        <begin position="373"/>
        <end position="400"/>
    </location>
</feature>